<evidence type="ECO:0000256" key="8">
    <source>
        <dbReference type="ARBA" id="ARBA00022679"/>
    </source>
</evidence>
<evidence type="ECO:0000256" key="2">
    <source>
        <dbReference type="ARBA" id="ARBA00001946"/>
    </source>
</evidence>
<comment type="cofactor">
    <cofactor evidence="2">
        <name>Mg(2+)</name>
        <dbReference type="ChEBI" id="CHEBI:18420"/>
    </cofactor>
</comment>
<dbReference type="Pfam" id="PF02516">
    <property type="entry name" value="STT3"/>
    <property type="match status" value="1"/>
</dbReference>
<comment type="catalytic activity">
    <reaction evidence="15">
        <text>a di-trans,poly-cis-dolichyl diphosphooligosaccharide + L-asparaginyl-[protein] = N(4)-(oligosaccharide-(1-&gt;4)-N-acetyl-beta-D-glucosaminyl-(1-&gt;4)-N-acetyl-beta-D-glucosaminyl)-L-asparaginyl-[protein] + a di-trans,poly-cis-dolichyl diphosphate + H(+)</text>
        <dbReference type="Rhea" id="RHEA:22980"/>
        <dbReference type="Rhea" id="RHEA-COMP:12804"/>
        <dbReference type="Rhea" id="RHEA-COMP:12805"/>
        <dbReference type="Rhea" id="RHEA-COMP:19506"/>
        <dbReference type="Rhea" id="RHEA-COMP:19509"/>
        <dbReference type="ChEBI" id="CHEBI:15378"/>
        <dbReference type="ChEBI" id="CHEBI:50347"/>
        <dbReference type="ChEBI" id="CHEBI:57497"/>
        <dbReference type="ChEBI" id="CHEBI:57570"/>
        <dbReference type="ChEBI" id="CHEBI:132529"/>
        <dbReference type="EC" id="2.4.99.18"/>
    </reaction>
</comment>
<dbReference type="Proteomes" id="UP000694621">
    <property type="component" value="Unplaced"/>
</dbReference>
<feature type="transmembrane region" description="Helical" evidence="16">
    <location>
        <begin position="130"/>
        <end position="148"/>
    </location>
</feature>
<proteinExistence type="inferred from homology"/>
<evidence type="ECO:0000256" key="13">
    <source>
        <dbReference type="ARBA" id="ARBA00023136"/>
    </source>
</evidence>
<dbReference type="UniPathway" id="UPA00378"/>
<dbReference type="GO" id="GO:0016020">
    <property type="term" value="C:membrane"/>
    <property type="evidence" value="ECO:0007669"/>
    <property type="project" value="InterPro"/>
</dbReference>
<evidence type="ECO:0000256" key="1">
    <source>
        <dbReference type="ARBA" id="ARBA00001936"/>
    </source>
</evidence>
<evidence type="ECO:0000256" key="5">
    <source>
        <dbReference type="ARBA" id="ARBA00010810"/>
    </source>
</evidence>
<evidence type="ECO:0000313" key="18">
    <source>
        <dbReference type="Ensembl" id="ENSAMXP00005022617.1"/>
    </source>
</evidence>
<feature type="domain" description="Oligosaccharyl transferase STT3 N-terminal" evidence="17">
    <location>
        <begin position="33"/>
        <end position="288"/>
    </location>
</feature>
<dbReference type="PANTHER" id="PTHR13872:SF1">
    <property type="entry name" value="DOLICHYL-DIPHOSPHOOLIGOSACCHARIDE--PROTEIN GLYCOSYLTRANSFERASE SUBUNIT STT3B"/>
    <property type="match status" value="1"/>
</dbReference>
<comment type="similarity">
    <text evidence="5">Belongs to the STT3 family.</text>
</comment>
<evidence type="ECO:0000256" key="11">
    <source>
        <dbReference type="ARBA" id="ARBA00022842"/>
    </source>
</evidence>
<keyword evidence="14" id="KW-0464">Manganese</keyword>
<evidence type="ECO:0000256" key="10">
    <source>
        <dbReference type="ARBA" id="ARBA00022723"/>
    </source>
</evidence>
<evidence type="ECO:0000256" key="6">
    <source>
        <dbReference type="ARBA" id="ARBA00012605"/>
    </source>
</evidence>
<evidence type="ECO:0000256" key="7">
    <source>
        <dbReference type="ARBA" id="ARBA00022676"/>
    </source>
</evidence>
<keyword evidence="10" id="KW-0479">Metal-binding</keyword>
<accession>A0A8B9JJQ8</accession>
<dbReference type="GO" id="GO:0043687">
    <property type="term" value="P:post-translational protein modification"/>
    <property type="evidence" value="ECO:0007669"/>
    <property type="project" value="TreeGrafter"/>
</dbReference>
<feature type="transmembrane region" description="Helical" evidence="16">
    <location>
        <begin position="252"/>
        <end position="275"/>
    </location>
</feature>
<feature type="transmembrane region" description="Helical" evidence="16">
    <location>
        <begin position="98"/>
        <end position="118"/>
    </location>
</feature>
<dbReference type="AlphaFoldDB" id="A0A8B9JJQ8"/>
<feature type="transmembrane region" description="Helical" evidence="16">
    <location>
        <begin position="154"/>
        <end position="174"/>
    </location>
</feature>
<dbReference type="Gene3D" id="3.40.50.12610">
    <property type="match status" value="1"/>
</dbReference>
<reference evidence="18" key="1">
    <citation type="submission" date="2025-08" db="UniProtKB">
        <authorList>
            <consortium name="Ensembl"/>
        </authorList>
    </citation>
    <scope>IDENTIFICATION</scope>
</reference>
<keyword evidence="7" id="KW-0328">Glycosyltransferase</keyword>
<keyword evidence="8" id="KW-0808">Transferase</keyword>
<dbReference type="GO" id="GO:0012505">
    <property type="term" value="C:endomembrane system"/>
    <property type="evidence" value="ECO:0007669"/>
    <property type="project" value="UniProtKB-SubCell"/>
</dbReference>
<feature type="transmembrane region" description="Helical" evidence="16">
    <location>
        <begin position="225"/>
        <end position="245"/>
    </location>
</feature>
<evidence type="ECO:0000256" key="14">
    <source>
        <dbReference type="ARBA" id="ARBA00023211"/>
    </source>
</evidence>
<keyword evidence="12 16" id="KW-1133">Transmembrane helix</keyword>
<comment type="pathway">
    <text evidence="4">Protein modification; protein glycosylation.</text>
</comment>
<evidence type="ECO:0000259" key="17">
    <source>
        <dbReference type="Pfam" id="PF02516"/>
    </source>
</evidence>
<evidence type="ECO:0000256" key="9">
    <source>
        <dbReference type="ARBA" id="ARBA00022692"/>
    </source>
</evidence>
<organism evidence="18 19">
    <name type="scientific">Astyanax mexicanus</name>
    <name type="common">Blind cave fish</name>
    <name type="synonym">Astyanax fasciatus mexicanus</name>
    <dbReference type="NCBI Taxonomy" id="7994"/>
    <lineage>
        <taxon>Eukaryota</taxon>
        <taxon>Metazoa</taxon>
        <taxon>Chordata</taxon>
        <taxon>Craniata</taxon>
        <taxon>Vertebrata</taxon>
        <taxon>Euteleostomi</taxon>
        <taxon>Actinopterygii</taxon>
        <taxon>Neopterygii</taxon>
        <taxon>Teleostei</taxon>
        <taxon>Ostariophysi</taxon>
        <taxon>Characiformes</taxon>
        <taxon>Characoidei</taxon>
        <taxon>Acestrorhamphidae</taxon>
        <taxon>Acestrorhamphinae</taxon>
        <taxon>Astyanax</taxon>
    </lineage>
</organism>
<dbReference type="GO" id="GO:0046872">
    <property type="term" value="F:metal ion binding"/>
    <property type="evidence" value="ECO:0007669"/>
    <property type="project" value="UniProtKB-KW"/>
</dbReference>
<comment type="cofactor">
    <cofactor evidence="1">
        <name>Mn(2+)</name>
        <dbReference type="ChEBI" id="CHEBI:29035"/>
    </cofactor>
</comment>
<feature type="transmembrane region" description="Helical" evidence="16">
    <location>
        <begin position="195"/>
        <end position="219"/>
    </location>
</feature>
<keyword evidence="9 16" id="KW-0812">Transmembrane</keyword>
<dbReference type="EC" id="2.4.99.18" evidence="6"/>
<evidence type="ECO:0000256" key="12">
    <source>
        <dbReference type="ARBA" id="ARBA00022989"/>
    </source>
</evidence>
<dbReference type="GO" id="GO:0004579">
    <property type="term" value="F:dolichyl-diphosphooligosaccharide-protein glycotransferase activity"/>
    <property type="evidence" value="ECO:0007669"/>
    <property type="project" value="UniProtKB-EC"/>
</dbReference>
<comment type="subcellular location">
    <subcellularLocation>
        <location evidence="3">Endomembrane system</location>
        <topology evidence="3">Multi-pass membrane protein</topology>
    </subcellularLocation>
</comment>
<name>A0A8B9JJQ8_ASTMX</name>
<sequence length="461" mass="52409">MVRMVESNGKAGSGRQGALAGGLSQPAGWRSLLSITILVLAWLAGFSSRLFAVIRFESVIHEFDPWFNYRSTHHLTTNGFYEFLNWFDERAWYPLGRIVGGTVYPGLMVTAGLIHYTLSLLHITVHIRDVCVFLAPVFSGLTAISTFLLTGELWSQGAALLAACFIAIVPGYISRSVAGSFDNEGIAIFALQFTYYLWVKSIKTGSVFWTICCCLSYFYMVSASWGGYVFIINLIPLHVFVLLLMQRFSKRVYIAYSTFYIVGLILSMQIPFVGFQPIRTSEHMAAAGKLPMSSNESVAYEIMRMLDVDYVLIIFGGVIGYSGDDINKFLWMVRIAEGEHPKDIRESDFFTPQGEFRVDKAGSPTLLNCLMYKMSYYRFGEMQLDFRTPPGFDRTRNAEIGNKDIKFQHLEEAFTSEHWLVRIYKVKKLENREPLSHKLRVTNIIPKQKYTSKKVLQLYST</sequence>
<keyword evidence="11" id="KW-0460">Magnesium</keyword>
<evidence type="ECO:0000256" key="3">
    <source>
        <dbReference type="ARBA" id="ARBA00004127"/>
    </source>
</evidence>
<keyword evidence="13 16" id="KW-0472">Membrane</keyword>
<feature type="transmembrane region" description="Helical" evidence="16">
    <location>
        <begin position="32"/>
        <end position="54"/>
    </location>
</feature>
<evidence type="ECO:0000256" key="16">
    <source>
        <dbReference type="SAM" id="Phobius"/>
    </source>
</evidence>
<evidence type="ECO:0000256" key="15">
    <source>
        <dbReference type="ARBA" id="ARBA00048829"/>
    </source>
</evidence>
<dbReference type="InterPro" id="IPR048307">
    <property type="entry name" value="STT3_N"/>
</dbReference>
<protein>
    <recommendedName>
        <fullName evidence="6">dolichyl-diphosphooligosaccharide--protein glycotransferase</fullName>
        <ecNumber evidence="6">2.4.99.18</ecNumber>
    </recommendedName>
</protein>
<dbReference type="Ensembl" id="ENSAMXT00005024985.1">
    <property type="protein sequence ID" value="ENSAMXP00005022617.1"/>
    <property type="gene ID" value="ENSAMXG00005011657.1"/>
</dbReference>
<dbReference type="InterPro" id="IPR003674">
    <property type="entry name" value="Oligo_trans_STT3"/>
</dbReference>
<dbReference type="GO" id="GO:0018279">
    <property type="term" value="P:protein N-linked glycosylation via asparagine"/>
    <property type="evidence" value="ECO:0007669"/>
    <property type="project" value="TreeGrafter"/>
</dbReference>
<evidence type="ECO:0000256" key="4">
    <source>
        <dbReference type="ARBA" id="ARBA00004922"/>
    </source>
</evidence>
<dbReference type="PANTHER" id="PTHR13872">
    <property type="entry name" value="DOLICHYL-DIPHOSPHOOLIGOSACCHARIDE--PROTEIN GLYCOSYLTRANSFERASE SUBUNIT"/>
    <property type="match status" value="1"/>
</dbReference>
<evidence type="ECO:0000313" key="19">
    <source>
        <dbReference type="Proteomes" id="UP000694621"/>
    </source>
</evidence>